<dbReference type="CDD" id="cd04852">
    <property type="entry name" value="Peptidases_S8_3"/>
    <property type="match status" value="1"/>
</dbReference>
<keyword evidence="3" id="KW-0964">Secreted</keyword>
<dbReference type="Gene3D" id="3.30.70.80">
    <property type="entry name" value="Peptidase S8 propeptide/proteinase inhibitor I9"/>
    <property type="match status" value="1"/>
</dbReference>
<evidence type="ECO:0000256" key="6">
    <source>
        <dbReference type="ARBA" id="ARBA00022801"/>
    </source>
</evidence>
<evidence type="ECO:0000256" key="9">
    <source>
        <dbReference type="PIRSR" id="PIRSR615500-1"/>
    </source>
</evidence>
<keyword evidence="5 11" id="KW-0732">Signal</keyword>
<feature type="active site" description="Charge relay system" evidence="9 10">
    <location>
        <position position="145"/>
    </location>
</feature>
<dbReference type="InterPro" id="IPR023828">
    <property type="entry name" value="Peptidase_S8_Ser-AS"/>
</dbReference>
<evidence type="ECO:0000256" key="2">
    <source>
        <dbReference type="ARBA" id="ARBA00011073"/>
    </source>
</evidence>
<dbReference type="PANTHER" id="PTHR10795">
    <property type="entry name" value="PROPROTEIN CONVERTASE SUBTILISIN/KEXIN"/>
    <property type="match status" value="1"/>
</dbReference>
<keyword evidence="4 10" id="KW-0645">Protease</keyword>
<dbReference type="PROSITE" id="PS51892">
    <property type="entry name" value="SUBTILASE"/>
    <property type="match status" value="1"/>
</dbReference>
<dbReference type="FunFam" id="3.30.70.80:FF:000003">
    <property type="entry name" value="Subtilisin-like protease SBT1.9"/>
    <property type="match status" value="1"/>
</dbReference>
<dbReference type="Pfam" id="PF02225">
    <property type="entry name" value="PA"/>
    <property type="match status" value="1"/>
</dbReference>
<dbReference type="Pfam" id="PF05922">
    <property type="entry name" value="Inhibitor_I9"/>
    <property type="match status" value="1"/>
</dbReference>
<dbReference type="InterPro" id="IPR000209">
    <property type="entry name" value="Peptidase_S8/S53_dom"/>
</dbReference>
<feature type="active site" description="Charge relay system" evidence="9 10">
    <location>
        <position position="220"/>
    </location>
</feature>
<dbReference type="Pfam" id="PF00082">
    <property type="entry name" value="Peptidase_S8"/>
    <property type="match status" value="1"/>
</dbReference>
<dbReference type="GO" id="GO:0005576">
    <property type="term" value="C:extracellular region"/>
    <property type="evidence" value="ECO:0007669"/>
    <property type="project" value="UniProtKB-SubCell"/>
</dbReference>
<evidence type="ECO:0000259" key="15">
    <source>
        <dbReference type="Pfam" id="PF17766"/>
    </source>
</evidence>
<keyword evidence="17" id="KW-1185">Reference proteome</keyword>
<evidence type="ECO:0000256" key="3">
    <source>
        <dbReference type="ARBA" id="ARBA00022525"/>
    </source>
</evidence>
<dbReference type="AlphaFoldDB" id="A0AAD8IG26"/>
<dbReference type="GO" id="GO:0006508">
    <property type="term" value="P:proteolysis"/>
    <property type="evidence" value="ECO:0007669"/>
    <property type="project" value="UniProtKB-KW"/>
</dbReference>
<name>A0AAD8IG26_9APIA</name>
<sequence>MGHFFWSLLSLFLQLPSILAQSQTYIVRVQNDLKPSDFSNVENWYKSTLQTLDSSQLRKDSEEFFDNQDFFHIYKTVFHGFSTTLTTQQAHQLKTQPGILAVIPDQLRQIQTTRSPIFLGLEGKNPSGLITESDSGSDVIIGIFDTGIWPERRSFHDKDLPPIPTRWKGECVEGEKFRKNLCNKKLIGARYFRAAYEASMRMKEVNISGELKSPRDTQGHGTHTASIAAGRKVSNASFLTLAAGVAIGVAPKARIAAYKICWKKGCSDADILAAFDAAVDDGVNIISLSVGGGTLPYHLDPIAIGSYGAMEKGIIISASAGNEGPVSQSAANVAPWIITVGASTIDRNFPADLKLENGEIFTGATIYSGKDLPYTPIIYAGHAFIRKEGFSNFSGGVCMPKSLDSNLVRGKIVICDRGGTSSRAMKGETVKSAGGIGLVVANLATTGEGLVADAHIIPGLSVTASAGDKLRSYVKLNKNPRASIVFHGTQVGVKPAPVVASFSARGPNAESIYVLKPDIIAPGVNILAAWPDNTPPTELAIDTRHTDFNILSGTSMSCPHVSGLVALLKGAHPDWSPAMVKSAIMTTAYTMDSDGKPIKDEKAYNESTIWDMGAGHVDPDKAIDPGLVYDLTSTDYLNFLCSSNYSRQEIRLIARRSLRCKGTKQKPWDLNYPAIVVAFEESESSTFEVVVRRTVTHVSENASSYIAEVIDPKHVNVSVDPPKMRFTKKGEKQIYTVRISGKKMGVSAGSMLSEEGKLIWRDGHHVVNTPLVVVYQKPLF</sequence>
<dbReference type="FunFam" id="3.40.50.200:FF:000006">
    <property type="entry name" value="Subtilisin-like protease SBT1.5"/>
    <property type="match status" value="1"/>
</dbReference>
<feature type="domain" description="Peptidase S8/S53" evidence="12">
    <location>
        <begin position="136"/>
        <end position="593"/>
    </location>
</feature>
<evidence type="ECO:0000313" key="16">
    <source>
        <dbReference type="EMBL" id="KAK1385100.1"/>
    </source>
</evidence>
<dbReference type="Gene3D" id="3.40.50.200">
    <property type="entry name" value="Peptidase S8/S53 domain"/>
    <property type="match status" value="1"/>
</dbReference>
<dbReference type="InterPro" id="IPR010259">
    <property type="entry name" value="S8pro/Inhibitor_I9"/>
</dbReference>
<comment type="subcellular location">
    <subcellularLocation>
        <location evidence="1">Secreted</location>
    </subcellularLocation>
</comment>
<dbReference type="InterPro" id="IPR003137">
    <property type="entry name" value="PA_domain"/>
</dbReference>
<keyword evidence="6 10" id="KW-0378">Hydrolase</keyword>
<feature type="signal peptide" evidence="11">
    <location>
        <begin position="1"/>
        <end position="20"/>
    </location>
</feature>
<proteinExistence type="inferred from homology"/>
<dbReference type="SUPFAM" id="SSF52743">
    <property type="entry name" value="Subtilisin-like"/>
    <property type="match status" value="1"/>
</dbReference>
<dbReference type="InterPro" id="IPR045051">
    <property type="entry name" value="SBT"/>
</dbReference>
<protein>
    <submittedName>
        <fullName evidence="16">Subtilisin serine protease</fullName>
    </submittedName>
</protein>
<dbReference type="Pfam" id="PF17766">
    <property type="entry name" value="fn3_6"/>
    <property type="match status" value="1"/>
</dbReference>
<dbReference type="InterPro" id="IPR036852">
    <property type="entry name" value="Peptidase_S8/S53_dom_sf"/>
</dbReference>
<comment type="caution">
    <text evidence="16">The sequence shown here is derived from an EMBL/GenBank/DDBJ whole genome shotgun (WGS) entry which is preliminary data.</text>
</comment>
<comment type="similarity">
    <text evidence="2 10">Belongs to the peptidase S8 family.</text>
</comment>
<evidence type="ECO:0000256" key="11">
    <source>
        <dbReference type="SAM" id="SignalP"/>
    </source>
</evidence>
<evidence type="ECO:0000256" key="8">
    <source>
        <dbReference type="ARBA" id="ARBA00023180"/>
    </source>
</evidence>
<organism evidence="16 17">
    <name type="scientific">Heracleum sosnowskyi</name>
    <dbReference type="NCBI Taxonomy" id="360622"/>
    <lineage>
        <taxon>Eukaryota</taxon>
        <taxon>Viridiplantae</taxon>
        <taxon>Streptophyta</taxon>
        <taxon>Embryophyta</taxon>
        <taxon>Tracheophyta</taxon>
        <taxon>Spermatophyta</taxon>
        <taxon>Magnoliopsida</taxon>
        <taxon>eudicotyledons</taxon>
        <taxon>Gunneridae</taxon>
        <taxon>Pentapetalae</taxon>
        <taxon>asterids</taxon>
        <taxon>campanulids</taxon>
        <taxon>Apiales</taxon>
        <taxon>Apiaceae</taxon>
        <taxon>Apioideae</taxon>
        <taxon>apioid superclade</taxon>
        <taxon>Tordylieae</taxon>
        <taxon>Tordyliinae</taxon>
        <taxon>Heracleum</taxon>
    </lineage>
</organism>
<evidence type="ECO:0000256" key="10">
    <source>
        <dbReference type="PROSITE-ProRule" id="PRU01240"/>
    </source>
</evidence>
<feature type="active site" description="Charge relay system" evidence="9 10">
    <location>
        <position position="555"/>
    </location>
</feature>
<accession>A0AAD8IG26</accession>
<keyword evidence="7 10" id="KW-0720">Serine protease</keyword>
<gene>
    <name evidence="16" type="ORF">POM88_022835</name>
</gene>
<evidence type="ECO:0000313" key="17">
    <source>
        <dbReference type="Proteomes" id="UP001237642"/>
    </source>
</evidence>
<evidence type="ECO:0000256" key="5">
    <source>
        <dbReference type="ARBA" id="ARBA00022729"/>
    </source>
</evidence>
<dbReference type="InterPro" id="IPR037045">
    <property type="entry name" value="S8pro/Inhibitor_I9_sf"/>
</dbReference>
<evidence type="ECO:0000256" key="4">
    <source>
        <dbReference type="ARBA" id="ARBA00022670"/>
    </source>
</evidence>
<dbReference type="CDD" id="cd02120">
    <property type="entry name" value="PA_subtilisin_like"/>
    <property type="match status" value="1"/>
</dbReference>
<reference evidence="16" key="2">
    <citation type="submission" date="2023-05" db="EMBL/GenBank/DDBJ databases">
        <authorList>
            <person name="Schelkunov M.I."/>
        </authorList>
    </citation>
    <scope>NUCLEOTIDE SEQUENCE</scope>
    <source>
        <strain evidence="16">Hsosn_3</strain>
        <tissue evidence="16">Leaf</tissue>
    </source>
</reference>
<dbReference type="Gene3D" id="3.50.30.30">
    <property type="match status" value="1"/>
</dbReference>
<dbReference type="InterPro" id="IPR034197">
    <property type="entry name" value="Peptidases_S8_3"/>
</dbReference>
<evidence type="ECO:0000259" key="14">
    <source>
        <dbReference type="Pfam" id="PF05922"/>
    </source>
</evidence>
<dbReference type="Proteomes" id="UP001237642">
    <property type="component" value="Unassembled WGS sequence"/>
</dbReference>
<dbReference type="InterPro" id="IPR041469">
    <property type="entry name" value="Subtilisin-like_FN3"/>
</dbReference>
<dbReference type="Gene3D" id="2.60.40.2310">
    <property type="match status" value="1"/>
</dbReference>
<evidence type="ECO:0000259" key="12">
    <source>
        <dbReference type="Pfam" id="PF00082"/>
    </source>
</evidence>
<dbReference type="SUPFAM" id="SSF54897">
    <property type="entry name" value="Protease propeptides/inhibitors"/>
    <property type="match status" value="1"/>
</dbReference>
<dbReference type="GO" id="GO:0048731">
    <property type="term" value="P:system development"/>
    <property type="evidence" value="ECO:0007669"/>
    <property type="project" value="UniProtKB-ARBA"/>
</dbReference>
<dbReference type="GO" id="GO:0004252">
    <property type="term" value="F:serine-type endopeptidase activity"/>
    <property type="evidence" value="ECO:0007669"/>
    <property type="project" value="UniProtKB-UniRule"/>
</dbReference>
<feature type="domain" description="PA" evidence="13">
    <location>
        <begin position="407"/>
        <end position="470"/>
    </location>
</feature>
<dbReference type="FunFam" id="3.50.30.30:FF:000005">
    <property type="entry name" value="subtilisin-like protease SBT1.5"/>
    <property type="match status" value="1"/>
</dbReference>
<evidence type="ECO:0000259" key="13">
    <source>
        <dbReference type="Pfam" id="PF02225"/>
    </source>
</evidence>
<dbReference type="EMBL" id="JAUIZM010000005">
    <property type="protein sequence ID" value="KAK1385100.1"/>
    <property type="molecule type" value="Genomic_DNA"/>
</dbReference>
<dbReference type="InterPro" id="IPR015500">
    <property type="entry name" value="Peptidase_S8_subtilisin-rel"/>
</dbReference>
<evidence type="ECO:0000256" key="1">
    <source>
        <dbReference type="ARBA" id="ARBA00004613"/>
    </source>
</evidence>
<dbReference type="PRINTS" id="PR00723">
    <property type="entry name" value="SUBTILISIN"/>
</dbReference>
<dbReference type="PROSITE" id="PS00138">
    <property type="entry name" value="SUBTILASE_SER"/>
    <property type="match status" value="1"/>
</dbReference>
<evidence type="ECO:0000256" key="7">
    <source>
        <dbReference type="ARBA" id="ARBA00022825"/>
    </source>
</evidence>
<reference evidence="16" key="1">
    <citation type="submission" date="2023-02" db="EMBL/GenBank/DDBJ databases">
        <title>Genome of toxic invasive species Heracleum sosnowskyi carries increased number of genes despite the absence of recent whole-genome duplications.</title>
        <authorList>
            <person name="Schelkunov M."/>
            <person name="Shtratnikova V."/>
            <person name="Makarenko M."/>
            <person name="Klepikova A."/>
            <person name="Omelchenko D."/>
            <person name="Novikova G."/>
            <person name="Obukhova E."/>
            <person name="Bogdanov V."/>
            <person name="Penin A."/>
            <person name="Logacheva M."/>
        </authorList>
    </citation>
    <scope>NUCLEOTIDE SEQUENCE</scope>
    <source>
        <strain evidence="16">Hsosn_3</strain>
        <tissue evidence="16">Leaf</tissue>
    </source>
</reference>
<feature type="domain" description="Subtilisin-like protease fibronectin type-III" evidence="15">
    <location>
        <begin position="669"/>
        <end position="773"/>
    </location>
</feature>
<feature type="domain" description="Inhibitor I9" evidence="14">
    <location>
        <begin position="24"/>
        <end position="110"/>
    </location>
</feature>
<feature type="chain" id="PRO_5042150131" evidence="11">
    <location>
        <begin position="21"/>
        <end position="780"/>
    </location>
</feature>
<keyword evidence="8" id="KW-0325">Glycoprotein</keyword>